<evidence type="ECO:0000313" key="2">
    <source>
        <dbReference type="Proteomes" id="UP000240009"/>
    </source>
</evidence>
<proteinExistence type="predicted"/>
<comment type="caution">
    <text evidence="1">The sequence shown here is derived from an EMBL/GenBank/DDBJ whole genome shotgun (WGS) entry which is preliminary data.</text>
</comment>
<organism evidence="1 2">
    <name type="scientific">Blastopirellula marina</name>
    <dbReference type="NCBI Taxonomy" id="124"/>
    <lineage>
        <taxon>Bacteria</taxon>
        <taxon>Pseudomonadati</taxon>
        <taxon>Planctomycetota</taxon>
        <taxon>Planctomycetia</taxon>
        <taxon>Pirellulales</taxon>
        <taxon>Pirellulaceae</taxon>
        <taxon>Blastopirellula</taxon>
    </lineage>
</organism>
<dbReference type="Proteomes" id="UP000240009">
    <property type="component" value="Unassembled WGS sequence"/>
</dbReference>
<dbReference type="AlphaFoldDB" id="A0A2S8F650"/>
<sequence>MSVYDHAAAEVIRQSPSSFAATRKLYGAIECKFYDSSLGTVLGRTFVGLVADCGTLQFKAFATNGHDLGLARYFGHGQRGTSFFGLSPIRHDVEQRFIDFFDQSFRQWAKVV</sequence>
<protein>
    <submittedName>
        <fullName evidence="1">Uncharacterized protein</fullName>
    </submittedName>
</protein>
<name>A0A2S8F650_9BACT</name>
<evidence type="ECO:0000313" key="1">
    <source>
        <dbReference type="EMBL" id="PQO27613.1"/>
    </source>
</evidence>
<gene>
    <name evidence="1" type="ORF">C5Y96_18985</name>
</gene>
<dbReference type="EMBL" id="PUIA01000057">
    <property type="protein sequence ID" value="PQO27613.1"/>
    <property type="molecule type" value="Genomic_DNA"/>
</dbReference>
<accession>A0A2S8F650</accession>
<reference evidence="1 2" key="1">
    <citation type="submission" date="2018-02" db="EMBL/GenBank/DDBJ databases">
        <title>Comparative genomes isolates from brazilian mangrove.</title>
        <authorList>
            <person name="Araujo J.E."/>
            <person name="Taketani R.G."/>
            <person name="Silva M.C.P."/>
            <person name="Loureco M.V."/>
            <person name="Andreote F.D."/>
        </authorList>
    </citation>
    <scope>NUCLEOTIDE SEQUENCE [LARGE SCALE GENOMIC DNA]</scope>
    <source>
        <strain evidence="1 2">HEX-2 MGV</strain>
    </source>
</reference>